<dbReference type="Proteomes" id="UP000679498">
    <property type="component" value="Chromosome"/>
</dbReference>
<protein>
    <submittedName>
        <fullName evidence="1">Uncharacterized protein</fullName>
    </submittedName>
</protein>
<dbReference type="RefSeq" id="WP_069940802.1">
    <property type="nucleotide sequence ID" value="NZ_CP075897.1"/>
</dbReference>
<reference evidence="1 2" key="1">
    <citation type="submission" date="2021-05" db="EMBL/GenBank/DDBJ databases">
        <title>Biocontrol using Exiguobacterium acetylicum SI17 against litchi downy blight caused by Peronophythora litchii.</title>
        <authorList>
            <person name="Zheng L."/>
        </authorList>
    </citation>
    <scope>NUCLEOTIDE SEQUENCE [LARGE SCALE GENOMIC DNA]</scope>
    <source>
        <strain evidence="1 2">SI17</strain>
    </source>
</reference>
<accession>A0ABX8G693</accession>
<keyword evidence="2" id="KW-1185">Reference proteome</keyword>
<evidence type="ECO:0000313" key="1">
    <source>
        <dbReference type="EMBL" id="QWB28876.1"/>
    </source>
</evidence>
<gene>
    <name evidence="1" type="ORF">KKI46_09710</name>
</gene>
<evidence type="ECO:0000313" key="2">
    <source>
        <dbReference type="Proteomes" id="UP000679498"/>
    </source>
</evidence>
<proteinExistence type="predicted"/>
<sequence>MLNYKVNVYRLNGYRLNGARPKATKGTGPKHLIYSSQFSSRTPVHLLHQLILNRLLVEQEKNLDLTYTIEVNAVLDQFVIDVRVFSTDTVSVQVERDLIEIIEREEVRHIPALEIGKPDFAEFAHIVLKVKDGGPRLSQEDTQRIFNESGVRGRIILHKERIDSHEPSHSIQLLIGGAEKCLYSLSQYQLDPLFRKHGLTIQSLNLLPFDLFMIRDKIAMLSSADASQLWIDDITTSKNGRSHQICFNDGNECMTVICDLHGSIRSYKCS</sequence>
<organism evidence="1 2">
    <name type="scientific">Exiguobacterium acetylicum</name>
    <name type="common">Brevibacterium acetylicum</name>
    <dbReference type="NCBI Taxonomy" id="41170"/>
    <lineage>
        <taxon>Bacteria</taxon>
        <taxon>Bacillati</taxon>
        <taxon>Bacillota</taxon>
        <taxon>Bacilli</taxon>
        <taxon>Bacillales</taxon>
        <taxon>Bacillales Family XII. Incertae Sedis</taxon>
        <taxon>Exiguobacterium</taxon>
    </lineage>
</organism>
<dbReference type="EMBL" id="CP075897">
    <property type="protein sequence ID" value="QWB28876.1"/>
    <property type="molecule type" value="Genomic_DNA"/>
</dbReference>
<name>A0ABX8G693_EXIAC</name>
<dbReference type="GeneID" id="88811951"/>